<evidence type="ECO:0000256" key="7">
    <source>
        <dbReference type="ARBA" id="ARBA00022516"/>
    </source>
</evidence>
<dbReference type="STRING" id="631454.N177_3578"/>
<feature type="transmembrane region" description="Helical" evidence="15">
    <location>
        <begin position="151"/>
        <end position="171"/>
    </location>
</feature>
<dbReference type="eggNOG" id="COG0558">
    <property type="taxonomic scope" value="Bacteria"/>
</dbReference>
<dbReference type="PIRSF" id="PIRSF000847">
    <property type="entry name" value="Phos_ph_gly_syn"/>
    <property type="match status" value="1"/>
</dbReference>
<feature type="transmembrane region" description="Helical" evidence="15">
    <location>
        <begin position="85"/>
        <end position="108"/>
    </location>
</feature>
<evidence type="ECO:0000256" key="8">
    <source>
        <dbReference type="ARBA" id="ARBA00022692"/>
    </source>
</evidence>
<proteinExistence type="inferred from homology"/>
<dbReference type="EMBL" id="AWXZ01000039">
    <property type="protein sequence ID" value="ESR23510.1"/>
    <property type="molecule type" value="Genomic_DNA"/>
</dbReference>
<keyword evidence="10" id="KW-0443">Lipid metabolism</keyword>
<feature type="transmembrane region" description="Helical" evidence="15">
    <location>
        <begin position="128"/>
        <end position="145"/>
    </location>
</feature>
<evidence type="ECO:0000256" key="4">
    <source>
        <dbReference type="ARBA" id="ARBA00010441"/>
    </source>
</evidence>
<dbReference type="PATRIC" id="fig|631454.5.peg.3539"/>
<evidence type="ECO:0000256" key="2">
    <source>
        <dbReference type="ARBA" id="ARBA00005042"/>
    </source>
</evidence>
<evidence type="ECO:0000256" key="13">
    <source>
        <dbReference type="ARBA" id="ARBA00023264"/>
    </source>
</evidence>
<evidence type="ECO:0000256" key="6">
    <source>
        <dbReference type="ARBA" id="ARBA00014944"/>
    </source>
</evidence>
<name>V4RJU0_9HYPH</name>
<evidence type="ECO:0000313" key="16">
    <source>
        <dbReference type="EMBL" id="ESR23510.1"/>
    </source>
</evidence>
<evidence type="ECO:0000256" key="12">
    <source>
        <dbReference type="ARBA" id="ARBA00023209"/>
    </source>
</evidence>
<dbReference type="GO" id="GO:0046474">
    <property type="term" value="P:glycerophospholipid biosynthetic process"/>
    <property type="evidence" value="ECO:0007669"/>
    <property type="project" value="TreeGrafter"/>
</dbReference>
<dbReference type="GO" id="GO:0008444">
    <property type="term" value="F:CDP-diacylglycerol-glycerol-3-phosphate 3-phosphatidyltransferase activity"/>
    <property type="evidence" value="ECO:0007669"/>
    <property type="project" value="UniProtKB-EC"/>
</dbReference>
<reference evidence="16 17" key="1">
    <citation type="journal article" date="2014" name="Genome Announc.">
        <title>Draft Genome Sequence of Lutibaculum baratangense Strain AMV1T, Isolated from a Mud Volcano in Andamans, India.</title>
        <authorList>
            <person name="Singh A."/>
            <person name="Sreenivas A."/>
            <person name="Sathyanarayana Reddy G."/>
            <person name="Pinnaka A.K."/>
            <person name="Shivaji S."/>
        </authorList>
    </citation>
    <scope>NUCLEOTIDE SEQUENCE [LARGE SCALE GENOMIC DNA]</scope>
    <source>
        <strain evidence="16 17">AMV1</strain>
    </source>
</reference>
<keyword evidence="7" id="KW-0444">Lipid biosynthesis</keyword>
<dbReference type="EC" id="2.7.8.5" evidence="5"/>
<keyword evidence="9 15" id="KW-1133">Transmembrane helix</keyword>
<dbReference type="PANTHER" id="PTHR14269">
    <property type="entry name" value="CDP-DIACYLGLYCEROL--GLYCEROL-3-PHOSPHATE 3-PHOSPHATIDYLTRANSFERASE-RELATED"/>
    <property type="match status" value="1"/>
</dbReference>
<dbReference type="Pfam" id="PF01066">
    <property type="entry name" value="CDP-OH_P_transf"/>
    <property type="match status" value="1"/>
</dbReference>
<keyword evidence="16" id="KW-0808">Transferase</keyword>
<dbReference type="RefSeq" id="WP_023433696.1">
    <property type="nucleotide sequence ID" value="NZ_AWXZ01000039.1"/>
</dbReference>
<keyword evidence="17" id="KW-1185">Reference proteome</keyword>
<evidence type="ECO:0000256" key="1">
    <source>
        <dbReference type="ARBA" id="ARBA00004141"/>
    </source>
</evidence>
<evidence type="ECO:0000256" key="10">
    <source>
        <dbReference type="ARBA" id="ARBA00023098"/>
    </source>
</evidence>
<protein>
    <recommendedName>
        <fullName evidence="6">CDP-diacylglycerol--glycerol-3-phosphate 3-phosphatidyltransferase</fullName>
        <ecNumber evidence="5">2.7.8.5</ecNumber>
    </recommendedName>
</protein>
<comment type="catalytic activity">
    <reaction evidence="14">
        <text>a CDP-1,2-diacyl-sn-glycerol + sn-glycerol 3-phosphate = a 1,2-diacyl-sn-glycero-3-phospho-(1'-sn-glycero-3'-phosphate) + CMP + H(+)</text>
        <dbReference type="Rhea" id="RHEA:12593"/>
        <dbReference type="ChEBI" id="CHEBI:15378"/>
        <dbReference type="ChEBI" id="CHEBI:57597"/>
        <dbReference type="ChEBI" id="CHEBI:58332"/>
        <dbReference type="ChEBI" id="CHEBI:60110"/>
        <dbReference type="ChEBI" id="CHEBI:60377"/>
        <dbReference type="EC" id="2.7.8.5"/>
    </reaction>
</comment>
<comment type="similarity">
    <text evidence="4">Belongs to the CDP-alcohol phosphatidyltransferase class-I family.</text>
</comment>
<keyword evidence="11 15" id="KW-0472">Membrane</keyword>
<evidence type="ECO:0000256" key="15">
    <source>
        <dbReference type="SAM" id="Phobius"/>
    </source>
</evidence>
<evidence type="ECO:0000313" key="17">
    <source>
        <dbReference type="Proteomes" id="UP000017819"/>
    </source>
</evidence>
<dbReference type="InterPro" id="IPR043130">
    <property type="entry name" value="CDP-OH_PTrfase_TM_dom"/>
</dbReference>
<comment type="subcellular location">
    <subcellularLocation>
        <location evidence="1">Membrane</location>
        <topology evidence="1">Multi-pass membrane protein</topology>
    </subcellularLocation>
</comment>
<evidence type="ECO:0000256" key="5">
    <source>
        <dbReference type="ARBA" id="ARBA00013170"/>
    </source>
</evidence>
<dbReference type="OrthoDB" id="9796672at2"/>
<dbReference type="InterPro" id="IPR000462">
    <property type="entry name" value="CDP-OH_P_trans"/>
</dbReference>
<keyword evidence="12" id="KW-0594">Phospholipid biosynthesis</keyword>
<sequence>MNLPNLITVARLLAVPLVVYLIALHEYWFAFWVFVAAGVSDGLDGFIAKHYHQETELGRYLDPLADKALLVAIYVGLGVQEEIPLWLVIAVVSRDAFIVSAVTLSYMLSHPVHIRPLMVSKANTTAQIVFAAVALGDLAFTLDVGQLRDLLVFLVAALTGLSGLAYFLVWIQHMATEPAEPGDRGGQDEA</sequence>
<dbReference type="Proteomes" id="UP000017819">
    <property type="component" value="Unassembled WGS sequence"/>
</dbReference>
<dbReference type="AlphaFoldDB" id="V4RJU0"/>
<evidence type="ECO:0000256" key="3">
    <source>
        <dbReference type="ARBA" id="ARBA00005189"/>
    </source>
</evidence>
<dbReference type="Gene3D" id="1.20.120.1760">
    <property type="match status" value="1"/>
</dbReference>
<keyword evidence="13" id="KW-1208">Phospholipid metabolism</keyword>
<organism evidence="16 17">
    <name type="scientific">Lutibaculum baratangense AMV1</name>
    <dbReference type="NCBI Taxonomy" id="631454"/>
    <lineage>
        <taxon>Bacteria</taxon>
        <taxon>Pseudomonadati</taxon>
        <taxon>Pseudomonadota</taxon>
        <taxon>Alphaproteobacteria</taxon>
        <taxon>Hyphomicrobiales</taxon>
        <taxon>Tepidamorphaceae</taxon>
        <taxon>Lutibaculum</taxon>
    </lineage>
</organism>
<dbReference type="InterPro" id="IPR050324">
    <property type="entry name" value="CDP-alcohol_PTase-I"/>
</dbReference>
<evidence type="ECO:0000256" key="9">
    <source>
        <dbReference type="ARBA" id="ARBA00022989"/>
    </source>
</evidence>
<dbReference type="PANTHER" id="PTHR14269:SF62">
    <property type="entry name" value="CDP-DIACYLGLYCEROL--GLYCEROL-3-PHOSPHATE 3-PHOSPHATIDYLTRANSFERASE 1, CHLOROPLASTIC"/>
    <property type="match status" value="1"/>
</dbReference>
<dbReference type="InterPro" id="IPR004570">
    <property type="entry name" value="Phosphatidylglycerol_P_synth"/>
</dbReference>
<accession>V4RJU0</accession>
<feature type="transmembrane region" description="Helical" evidence="15">
    <location>
        <begin position="12"/>
        <end position="35"/>
    </location>
</feature>
<evidence type="ECO:0000256" key="14">
    <source>
        <dbReference type="ARBA" id="ARBA00048586"/>
    </source>
</evidence>
<evidence type="ECO:0000256" key="11">
    <source>
        <dbReference type="ARBA" id="ARBA00023136"/>
    </source>
</evidence>
<comment type="pathway">
    <text evidence="3">Lipid metabolism.</text>
</comment>
<comment type="pathway">
    <text evidence="2">Phospholipid metabolism; phosphatidylglycerol biosynthesis; phosphatidylglycerol from CDP-diacylglycerol: step 1/2.</text>
</comment>
<dbReference type="GO" id="GO:0016020">
    <property type="term" value="C:membrane"/>
    <property type="evidence" value="ECO:0007669"/>
    <property type="project" value="UniProtKB-SubCell"/>
</dbReference>
<keyword evidence="8 15" id="KW-0812">Transmembrane</keyword>
<comment type="caution">
    <text evidence="16">The sequence shown here is derived from an EMBL/GenBank/DDBJ whole genome shotgun (WGS) entry which is preliminary data.</text>
</comment>
<dbReference type="FunFam" id="1.20.120.1760:FF:000033">
    <property type="entry name" value="CDP-alcohol phosphatidyltransferase"/>
    <property type="match status" value="1"/>
</dbReference>
<gene>
    <name evidence="16" type="ORF">N177_3578</name>
</gene>